<dbReference type="AlphaFoldDB" id="A0A5P2BPS4"/>
<organism evidence="2 3">
    <name type="scientific">Streptomyces venezuelae</name>
    <dbReference type="NCBI Taxonomy" id="54571"/>
    <lineage>
        <taxon>Bacteria</taxon>
        <taxon>Bacillati</taxon>
        <taxon>Actinomycetota</taxon>
        <taxon>Actinomycetes</taxon>
        <taxon>Kitasatosporales</taxon>
        <taxon>Streptomycetaceae</taxon>
        <taxon>Streptomyces</taxon>
    </lineage>
</organism>
<dbReference type="InterPro" id="IPR002477">
    <property type="entry name" value="Peptidoglycan-bd-like"/>
</dbReference>
<feature type="domain" description="Peptidoglycan binding-like" evidence="1">
    <location>
        <begin position="72"/>
        <end position="109"/>
    </location>
</feature>
<gene>
    <name evidence="2" type="ORF">DEJ47_24535</name>
</gene>
<evidence type="ECO:0000313" key="2">
    <source>
        <dbReference type="EMBL" id="QES31728.1"/>
    </source>
</evidence>
<reference evidence="2 3" key="1">
    <citation type="submission" date="2018-05" db="EMBL/GenBank/DDBJ databases">
        <title>Streptomyces venezuelae.</title>
        <authorList>
            <person name="Kim W."/>
            <person name="Lee N."/>
            <person name="Cho B.-K."/>
        </authorList>
    </citation>
    <scope>NUCLEOTIDE SEQUENCE [LARGE SCALE GENOMIC DNA]</scope>
    <source>
        <strain evidence="2 3">ATCC 14583</strain>
    </source>
</reference>
<dbReference type="OrthoDB" id="9798192at2"/>
<evidence type="ECO:0000259" key="1">
    <source>
        <dbReference type="Pfam" id="PF01471"/>
    </source>
</evidence>
<dbReference type="InterPro" id="IPR036366">
    <property type="entry name" value="PGBDSf"/>
</dbReference>
<dbReference type="Pfam" id="PF01471">
    <property type="entry name" value="PG_binding_1"/>
    <property type="match status" value="1"/>
</dbReference>
<protein>
    <recommendedName>
        <fullName evidence="1">Peptidoglycan binding-like domain-containing protein</fullName>
    </recommendedName>
</protein>
<dbReference type="InterPro" id="IPR036365">
    <property type="entry name" value="PGBD-like_sf"/>
</dbReference>
<keyword evidence="3" id="KW-1185">Reference proteome</keyword>
<sequence>MSFAEWNDFRGIAGHQHVPENDHGDPGNFPIKRLIELVKAKKAGTSPEPSKPSKPASSIVALKEGVKPGATHAQVAELQRLLIAAGYGPIPGAVTTFYGKNTQAAVARFHNKNPHLKTSGRSYDPAIGARGFKELQKEAGRR</sequence>
<dbReference type="EMBL" id="CP029193">
    <property type="protein sequence ID" value="QES31728.1"/>
    <property type="molecule type" value="Genomic_DNA"/>
</dbReference>
<proteinExistence type="predicted"/>
<name>A0A5P2BPS4_STRVZ</name>
<accession>A0A5P2BPS4</accession>
<evidence type="ECO:0000313" key="3">
    <source>
        <dbReference type="Proteomes" id="UP000323046"/>
    </source>
</evidence>
<dbReference type="Gene3D" id="1.10.101.10">
    <property type="entry name" value="PGBD-like superfamily/PGBD"/>
    <property type="match status" value="1"/>
</dbReference>
<dbReference type="Proteomes" id="UP000323046">
    <property type="component" value="Chromosome"/>
</dbReference>
<dbReference type="SUPFAM" id="SSF47090">
    <property type="entry name" value="PGBD-like"/>
    <property type="match status" value="1"/>
</dbReference>